<protein>
    <submittedName>
        <fullName evidence="8">Uncharacterized protein</fullName>
    </submittedName>
</protein>
<dbReference type="EMBL" id="UOFG01000114">
    <property type="protein sequence ID" value="VAW60167.1"/>
    <property type="molecule type" value="Genomic_DNA"/>
</dbReference>
<dbReference type="SUPFAM" id="SSF88946">
    <property type="entry name" value="Sigma2 domain of RNA polymerase sigma factors"/>
    <property type="match status" value="1"/>
</dbReference>
<organism evidence="8">
    <name type="scientific">hydrothermal vent metagenome</name>
    <dbReference type="NCBI Taxonomy" id="652676"/>
    <lineage>
        <taxon>unclassified sequences</taxon>
        <taxon>metagenomes</taxon>
        <taxon>ecological metagenomes</taxon>
    </lineage>
</organism>
<evidence type="ECO:0000259" key="6">
    <source>
        <dbReference type="Pfam" id="PF04542"/>
    </source>
</evidence>
<dbReference type="Pfam" id="PF08281">
    <property type="entry name" value="Sigma70_r4_2"/>
    <property type="match status" value="1"/>
</dbReference>
<gene>
    <name evidence="8" type="ORF">MNBD_GAMMA11-62</name>
</gene>
<dbReference type="InterPro" id="IPR014284">
    <property type="entry name" value="RNA_pol_sigma-70_dom"/>
</dbReference>
<evidence type="ECO:0000259" key="7">
    <source>
        <dbReference type="Pfam" id="PF08281"/>
    </source>
</evidence>
<dbReference type="GO" id="GO:0003677">
    <property type="term" value="F:DNA binding"/>
    <property type="evidence" value="ECO:0007669"/>
    <property type="project" value="UniProtKB-KW"/>
</dbReference>
<feature type="domain" description="RNA polymerase sigma-70 region 2" evidence="6">
    <location>
        <begin position="20"/>
        <end position="80"/>
    </location>
</feature>
<dbReference type="Gene3D" id="1.10.1740.10">
    <property type="match status" value="1"/>
</dbReference>
<evidence type="ECO:0000256" key="5">
    <source>
        <dbReference type="ARBA" id="ARBA00023163"/>
    </source>
</evidence>
<dbReference type="PANTHER" id="PTHR43133">
    <property type="entry name" value="RNA POLYMERASE ECF-TYPE SIGMA FACTO"/>
    <property type="match status" value="1"/>
</dbReference>
<dbReference type="InterPro" id="IPR039425">
    <property type="entry name" value="RNA_pol_sigma-70-like"/>
</dbReference>
<dbReference type="AlphaFoldDB" id="A0A3B0XB32"/>
<dbReference type="InterPro" id="IPR007627">
    <property type="entry name" value="RNA_pol_sigma70_r2"/>
</dbReference>
<name>A0A3B0XB32_9ZZZZ</name>
<dbReference type="PANTHER" id="PTHR43133:SF8">
    <property type="entry name" value="RNA POLYMERASE SIGMA FACTOR HI_1459-RELATED"/>
    <property type="match status" value="1"/>
</dbReference>
<dbReference type="Gene3D" id="1.10.10.10">
    <property type="entry name" value="Winged helix-like DNA-binding domain superfamily/Winged helix DNA-binding domain"/>
    <property type="match status" value="1"/>
</dbReference>
<reference evidence="8" key="1">
    <citation type="submission" date="2018-06" db="EMBL/GenBank/DDBJ databases">
        <authorList>
            <person name="Zhirakovskaya E."/>
        </authorList>
    </citation>
    <scope>NUCLEOTIDE SEQUENCE</scope>
</reference>
<evidence type="ECO:0000256" key="3">
    <source>
        <dbReference type="ARBA" id="ARBA00023082"/>
    </source>
</evidence>
<keyword evidence="4" id="KW-0238">DNA-binding</keyword>
<sequence>MFNFYGKSAKFKKDLELFWNRLYRVAFSYCRDHQVAADLVQGTVEAALNNRHKITDYEYLEKWLFKVLINRWRDYCRSRKYYEDIGNIHLIQHGTPETNSELEETVKRVFVAMGQLKEEQREVLSLIAIEGFSYNQVASILGLPIGTVMSRLCRSRKYLRAYLECPDKLESKLESSIRSIK</sequence>
<feature type="domain" description="RNA polymerase sigma factor 70 region 4 type 2" evidence="7">
    <location>
        <begin position="112"/>
        <end position="159"/>
    </location>
</feature>
<dbReference type="GO" id="GO:0006352">
    <property type="term" value="P:DNA-templated transcription initiation"/>
    <property type="evidence" value="ECO:0007669"/>
    <property type="project" value="InterPro"/>
</dbReference>
<evidence type="ECO:0000256" key="2">
    <source>
        <dbReference type="ARBA" id="ARBA00023015"/>
    </source>
</evidence>
<dbReference type="CDD" id="cd06171">
    <property type="entry name" value="Sigma70_r4"/>
    <property type="match status" value="1"/>
</dbReference>
<keyword evidence="3" id="KW-0731">Sigma factor</keyword>
<dbReference type="InterPro" id="IPR013325">
    <property type="entry name" value="RNA_pol_sigma_r2"/>
</dbReference>
<evidence type="ECO:0000256" key="4">
    <source>
        <dbReference type="ARBA" id="ARBA00023125"/>
    </source>
</evidence>
<dbReference type="NCBIfam" id="TIGR02937">
    <property type="entry name" value="sigma70-ECF"/>
    <property type="match status" value="1"/>
</dbReference>
<dbReference type="InterPro" id="IPR013324">
    <property type="entry name" value="RNA_pol_sigma_r3/r4-like"/>
</dbReference>
<keyword evidence="5" id="KW-0804">Transcription</keyword>
<dbReference type="SUPFAM" id="SSF88659">
    <property type="entry name" value="Sigma3 and sigma4 domains of RNA polymerase sigma factors"/>
    <property type="match status" value="1"/>
</dbReference>
<evidence type="ECO:0000313" key="8">
    <source>
        <dbReference type="EMBL" id="VAW60167.1"/>
    </source>
</evidence>
<evidence type="ECO:0000256" key="1">
    <source>
        <dbReference type="ARBA" id="ARBA00010641"/>
    </source>
</evidence>
<dbReference type="Pfam" id="PF04542">
    <property type="entry name" value="Sigma70_r2"/>
    <property type="match status" value="1"/>
</dbReference>
<dbReference type="GO" id="GO:0016987">
    <property type="term" value="F:sigma factor activity"/>
    <property type="evidence" value="ECO:0007669"/>
    <property type="project" value="UniProtKB-KW"/>
</dbReference>
<comment type="similarity">
    <text evidence="1">Belongs to the sigma-70 factor family. ECF subfamily.</text>
</comment>
<accession>A0A3B0XB32</accession>
<dbReference type="InterPro" id="IPR013249">
    <property type="entry name" value="RNA_pol_sigma70_r4_t2"/>
</dbReference>
<dbReference type="InterPro" id="IPR036388">
    <property type="entry name" value="WH-like_DNA-bd_sf"/>
</dbReference>
<proteinExistence type="inferred from homology"/>
<keyword evidence="2" id="KW-0805">Transcription regulation</keyword>